<keyword evidence="1" id="KW-1133">Transmembrane helix</keyword>
<reference evidence="2" key="2">
    <citation type="submission" date="2015-06" db="UniProtKB">
        <authorList>
            <consortium name="EnsemblPlants"/>
        </authorList>
    </citation>
    <scope>IDENTIFICATION</scope>
    <source>
        <strain evidence="2">DM1-3 516 R44</strain>
    </source>
</reference>
<keyword evidence="1" id="KW-0472">Membrane</keyword>
<dbReference type="PaxDb" id="4113-PGSC0003DMT400086577"/>
<evidence type="ECO:0000313" key="3">
    <source>
        <dbReference type="Proteomes" id="UP000011115"/>
    </source>
</evidence>
<evidence type="ECO:0000256" key="1">
    <source>
        <dbReference type="SAM" id="Phobius"/>
    </source>
</evidence>
<proteinExistence type="predicted"/>
<feature type="transmembrane region" description="Helical" evidence="1">
    <location>
        <begin position="12"/>
        <end position="38"/>
    </location>
</feature>
<dbReference type="Proteomes" id="UP000011115">
    <property type="component" value="Unassembled WGS sequence"/>
</dbReference>
<dbReference type="AlphaFoldDB" id="M1DC22"/>
<accession>M1DC22</accession>
<organism evidence="2 3">
    <name type="scientific">Solanum tuberosum</name>
    <name type="common">Potato</name>
    <dbReference type="NCBI Taxonomy" id="4113"/>
    <lineage>
        <taxon>Eukaryota</taxon>
        <taxon>Viridiplantae</taxon>
        <taxon>Streptophyta</taxon>
        <taxon>Embryophyta</taxon>
        <taxon>Tracheophyta</taxon>
        <taxon>Spermatophyta</taxon>
        <taxon>Magnoliopsida</taxon>
        <taxon>eudicotyledons</taxon>
        <taxon>Gunneridae</taxon>
        <taxon>Pentapetalae</taxon>
        <taxon>asterids</taxon>
        <taxon>lamiids</taxon>
        <taxon>Solanales</taxon>
        <taxon>Solanaceae</taxon>
        <taxon>Solanoideae</taxon>
        <taxon>Solaneae</taxon>
        <taxon>Solanum</taxon>
    </lineage>
</organism>
<protein>
    <submittedName>
        <fullName evidence="2">Uncharacterized protein</fullName>
    </submittedName>
</protein>
<reference evidence="3" key="1">
    <citation type="journal article" date="2011" name="Nature">
        <title>Genome sequence and analysis of the tuber crop potato.</title>
        <authorList>
            <consortium name="The Potato Genome Sequencing Consortium"/>
        </authorList>
    </citation>
    <scope>NUCLEOTIDE SEQUENCE [LARGE SCALE GENOMIC DNA]</scope>
    <source>
        <strain evidence="3">cv. DM1-3 516 R44</strain>
    </source>
</reference>
<evidence type="ECO:0000313" key="2">
    <source>
        <dbReference type="EnsemblPlants" id="PGSC0003DMT400086577"/>
    </source>
</evidence>
<dbReference type="HOGENOM" id="CLU_162985_0_0_1"/>
<sequence>MGIADRLGNSPIIWFIAFCAFLQNLCVLDHWAILYCFAKLFGDVPTASFYRRFDPLPSGIRILEQREKYVPSAIRQVCLAMFRLQFLRSFYSFLRLSVHASTQTLNLRVFIRY</sequence>
<name>M1DC22_SOLTU</name>
<dbReference type="Gramene" id="PGSC0003DMT400086577">
    <property type="protein sequence ID" value="PGSC0003DMT400086577"/>
    <property type="gene ID" value="PGSC0003DMG400036148"/>
</dbReference>
<dbReference type="EnsemblPlants" id="PGSC0003DMT400086577">
    <property type="protein sequence ID" value="PGSC0003DMT400086577"/>
    <property type="gene ID" value="PGSC0003DMG400036148"/>
</dbReference>
<keyword evidence="1" id="KW-0812">Transmembrane</keyword>
<dbReference type="InParanoid" id="M1DC22"/>
<keyword evidence="3" id="KW-1185">Reference proteome</keyword>